<feature type="transmembrane region" description="Helical" evidence="2">
    <location>
        <begin position="118"/>
        <end position="136"/>
    </location>
</feature>
<keyword evidence="2" id="KW-0472">Membrane</keyword>
<feature type="transmembrane region" description="Helical" evidence="2">
    <location>
        <begin position="86"/>
        <end position="106"/>
    </location>
</feature>
<comment type="caution">
    <text evidence="3">The sequence shown here is derived from an EMBL/GenBank/DDBJ whole genome shotgun (WGS) entry which is preliminary data.</text>
</comment>
<dbReference type="Proteomes" id="UP001190700">
    <property type="component" value="Unassembled WGS sequence"/>
</dbReference>
<protein>
    <submittedName>
        <fullName evidence="3">Uncharacterized protein</fullName>
    </submittedName>
</protein>
<evidence type="ECO:0000313" key="3">
    <source>
        <dbReference type="EMBL" id="KAK3251247.1"/>
    </source>
</evidence>
<accession>A0AAE0CCD2</accession>
<dbReference type="EMBL" id="LGRX02026166">
    <property type="protein sequence ID" value="KAK3251247.1"/>
    <property type="molecule type" value="Genomic_DNA"/>
</dbReference>
<keyword evidence="2" id="KW-1133">Transmembrane helix</keyword>
<feature type="transmembrane region" description="Helical" evidence="2">
    <location>
        <begin position="148"/>
        <end position="168"/>
    </location>
</feature>
<keyword evidence="4" id="KW-1185">Reference proteome</keyword>
<gene>
    <name evidence="3" type="ORF">CYMTET_39406</name>
</gene>
<feature type="transmembrane region" description="Helical" evidence="2">
    <location>
        <begin position="180"/>
        <end position="199"/>
    </location>
</feature>
<dbReference type="AlphaFoldDB" id="A0AAE0CCD2"/>
<sequence>MFKASQLRIRGGNPKDWLPPHVEKGPEGLLRRKSSRQQGIGTTPQSSLKQVCALCVAIITATLLYLDTLRAHPLAWYTEPGHLGQIAISALTSLTIFLIVVTTLVTPSGACLRLSPRMRGGLLVFTLASLAAALLWDRGETLDHHGLFNCICFLAVYLPVQGLLLLGVAGWRALGGRRCLKGLCAMAALATLVLAPWSARASRAWLNGLAGEAMDAHRMTCPVPRVIPWIELLPPGALNSWAGKVDCHPNALGPPAFAWVSTSQVGP</sequence>
<feature type="region of interest" description="Disordered" evidence="1">
    <location>
        <begin position="1"/>
        <end position="24"/>
    </location>
</feature>
<evidence type="ECO:0000313" key="4">
    <source>
        <dbReference type="Proteomes" id="UP001190700"/>
    </source>
</evidence>
<evidence type="ECO:0000256" key="2">
    <source>
        <dbReference type="SAM" id="Phobius"/>
    </source>
</evidence>
<keyword evidence="2" id="KW-0812">Transmembrane</keyword>
<evidence type="ECO:0000256" key="1">
    <source>
        <dbReference type="SAM" id="MobiDB-lite"/>
    </source>
</evidence>
<proteinExistence type="predicted"/>
<organism evidence="3 4">
    <name type="scientific">Cymbomonas tetramitiformis</name>
    <dbReference type="NCBI Taxonomy" id="36881"/>
    <lineage>
        <taxon>Eukaryota</taxon>
        <taxon>Viridiplantae</taxon>
        <taxon>Chlorophyta</taxon>
        <taxon>Pyramimonadophyceae</taxon>
        <taxon>Pyramimonadales</taxon>
        <taxon>Pyramimonadaceae</taxon>
        <taxon>Cymbomonas</taxon>
    </lineage>
</organism>
<name>A0AAE0CCD2_9CHLO</name>
<feature type="transmembrane region" description="Helical" evidence="2">
    <location>
        <begin position="48"/>
        <end position="66"/>
    </location>
</feature>
<reference evidence="3 4" key="1">
    <citation type="journal article" date="2015" name="Genome Biol. Evol.">
        <title>Comparative Genomics of a Bacterivorous Green Alga Reveals Evolutionary Causalities and Consequences of Phago-Mixotrophic Mode of Nutrition.</title>
        <authorList>
            <person name="Burns J.A."/>
            <person name="Paasch A."/>
            <person name="Narechania A."/>
            <person name="Kim E."/>
        </authorList>
    </citation>
    <scope>NUCLEOTIDE SEQUENCE [LARGE SCALE GENOMIC DNA]</scope>
    <source>
        <strain evidence="3 4">PLY_AMNH</strain>
    </source>
</reference>